<feature type="region of interest" description="Disordered" evidence="13">
    <location>
        <begin position="705"/>
        <end position="825"/>
    </location>
</feature>
<dbReference type="Gene3D" id="1.20.58.530">
    <property type="match status" value="1"/>
</dbReference>
<keyword evidence="17" id="KW-1185">Reference proteome</keyword>
<keyword evidence="5 11" id="KW-0547">Nucleotide-binding</keyword>
<feature type="binding site" evidence="11">
    <location>
        <begin position="71"/>
        <end position="78"/>
    </location>
    <ligand>
        <name>ATP</name>
        <dbReference type="ChEBI" id="CHEBI:30616"/>
    </ligand>
</feature>
<dbReference type="EC" id="2.4.1.16" evidence="2"/>
<dbReference type="Gene3D" id="1.10.10.820">
    <property type="match status" value="1"/>
</dbReference>
<keyword evidence="11" id="KW-0009">Actin-binding</keyword>
<dbReference type="SMART" id="SM00242">
    <property type="entry name" value="MYSc"/>
    <property type="match status" value="1"/>
</dbReference>
<keyword evidence="10 11" id="KW-0505">Motor protein</keyword>
<dbReference type="GO" id="GO:0005524">
    <property type="term" value="F:ATP binding"/>
    <property type="evidence" value="ECO:0007669"/>
    <property type="project" value="UniProtKB-UniRule"/>
</dbReference>
<feature type="transmembrane region" description="Helical" evidence="14">
    <location>
        <begin position="1139"/>
        <end position="1162"/>
    </location>
</feature>
<evidence type="ECO:0000256" key="5">
    <source>
        <dbReference type="ARBA" id="ARBA00022741"/>
    </source>
</evidence>
<dbReference type="GO" id="GO:0004100">
    <property type="term" value="F:chitin synthase activity"/>
    <property type="evidence" value="ECO:0007669"/>
    <property type="project" value="UniProtKB-EC"/>
</dbReference>
<dbReference type="SUPFAM" id="SSF52540">
    <property type="entry name" value="P-loop containing nucleoside triphosphate hydrolases"/>
    <property type="match status" value="1"/>
</dbReference>
<dbReference type="Gene3D" id="1.20.5.4820">
    <property type="match status" value="1"/>
</dbReference>
<name>A0A2T7PV26_POMCA</name>
<comment type="similarity">
    <text evidence="11">Belongs to the TRAFAC class myosin-kinesin ATPase superfamily. Myosin family.</text>
</comment>
<evidence type="ECO:0000256" key="4">
    <source>
        <dbReference type="ARBA" id="ARBA00022692"/>
    </source>
</evidence>
<evidence type="ECO:0000313" key="17">
    <source>
        <dbReference type="Proteomes" id="UP000245119"/>
    </source>
</evidence>
<evidence type="ECO:0000256" key="6">
    <source>
        <dbReference type="ARBA" id="ARBA00022840"/>
    </source>
</evidence>
<feature type="compositionally biased region" description="Basic and acidic residues" evidence="13">
    <location>
        <begin position="705"/>
        <end position="744"/>
    </location>
</feature>
<feature type="transmembrane region" description="Helical" evidence="14">
    <location>
        <begin position="1174"/>
        <end position="1193"/>
    </location>
</feature>
<protein>
    <recommendedName>
        <fullName evidence="2">chitin synthase</fullName>
        <ecNumber evidence="2">2.4.1.16</ecNumber>
    </recommendedName>
</protein>
<evidence type="ECO:0000256" key="11">
    <source>
        <dbReference type="PROSITE-ProRule" id="PRU00782"/>
    </source>
</evidence>
<feature type="transmembrane region" description="Helical" evidence="14">
    <location>
        <begin position="905"/>
        <end position="929"/>
    </location>
</feature>
<comment type="subcellular location">
    <subcellularLocation>
        <location evidence="1">Membrane</location>
        <topology evidence="1">Multi-pass membrane protein</topology>
    </subcellularLocation>
</comment>
<dbReference type="GO" id="GO:0071944">
    <property type="term" value="C:cell periphery"/>
    <property type="evidence" value="ECO:0007669"/>
    <property type="project" value="TreeGrafter"/>
</dbReference>
<feature type="transmembrane region" description="Helical" evidence="14">
    <location>
        <begin position="2038"/>
        <end position="2058"/>
    </location>
</feature>
<keyword evidence="12" id="KW-0175">Coiled coil</keyword>
<keyword evidence="9 14" id="KW-0472">Membrane</keyword>
<dbReference type="PROSITE" id="PS51456">
    <property type="entry name" value="MYOSIN_MOTOR"/>
    <property type="match status" value="1"/>
</dbReference>
<feature type="transmembrane region" description="Helical" evidence="14">
    <location>
        <begin position="1807"/>
        <end position="1827"/>
    </location>
</feature>
<dbReference type="InterPro" id="IPR027417">
    <property type="entry name" value="P-loop_NTPase"/>
</dbReference>
<dbReference type="Proteomes" id="UP000245119">
    <property type="component" value="Linkage Group LG2"/>
</dbReference>
<feature type="transmembrane region" description="Helical" evidence="14">
    <location>
        <begin position="1777"/>
        <end position="1800"/>
    </location>
</feature>
<evidence type="ECO:0000256" key="12">
    <source>
        <dbReference type="SAM" id="Coils"/>
    </source>
</evidence>
<feature type="region of interest" description="Disordered" evidence="13">
    <location>
        <begin position="2229"/>
        <end position="2269"/>
    </location>
</feature>
<feature type="transmembrane region" description="Helical" evidence="14">
    <location>
        <begin position="2078"/>
        <end position="2100"/>
    </location>
</feature>
<dbReference type="PRINTS" id="PR00193">
    <property type="entry name" value="MYOSINHEAVY"/>
</dbReference>
<dbReference type="Pfam" id="PF00063">
    <property type="entry name" value="Myosin_head"/>
    <property type="match status" value="1"/>
</dbReference>
<dbReference type="InterPro" id="IPR001609">
    <property type="entry name" value="Myosin_head_motor_dom-like"/>
</dbReference>
<evidence type="ECO:0000256" key="1">
    <source>
        <dbReference type="ARBA" id="ARBA00004141"/>
    </source>
</evidence>
<feature type="transmembrane region" description="Helical" evidence="14">
    <location>
        <begin position="1839"/>
        <end position="1859"/>
    </location>
</feature>
<dbReference type="SUPFAM" id="SSF53448">
    <property type="entry name" value="Nucleotide-diphospho-sugar transferases"/>
    <property type="match status" value="1"/>
</dbReference>
<gene>
    <name evidence="16" type="ORF">C0Q70_04246</name>
</gene>
<organism evidence="16 17">
    <name type="scientific">Pomacea canaliculata</name>
    <name type="common">Golden apple snail</name>
    <dbReference type="NCBI Taxonomy" id="400727"/>
    <lineage>
        <taxon>Eukaryota</taxon>
        <taxon>Metazoa</taxon>
        <taxon>Spiralia</taxon>
        <taxon>Lophotrochozoa</taxon>
        <taxon>Mollusca</taxon>
        <taxon>Gastropoda</taxon>
        <taxon>Caenogastropoda</taxon>
        <taxon>Architaenioglossa</taxon>
        <taxon>Ampullarioidea</taxon>
        <taxon>Ampullariidae</taxon>
        <taxon>Pomacea</taxon>
    </lineage>
</organism>
<dbReference type="PANTHER" id="PTHR22914:SF42">
    <property type="entry name" value="CHITIN SYNTHASE"/>
    <property type="match status" value="1"/>
</dbReference>
<keyword evidence="8 11" id="KW-0518">Myosin</keyword>
<evidence type="ECO:0000256" key="3">
    <source>
        <dbReference type="ARBA" id="ARBA00022676"/>
    </source>
</evidence>
<evidence type="ECO:0000256" key="9">
    <source>
        <dbReference type="ARBA" id="ARBA00023136"/>
    </source>
</evidence>
<dbReference type="InterPro" id="IPR004835">
    <property type="entry name" value="Chitin_synth"/>
</dbReference>
<proteinExistence type="inferred from homology"/>
<feature type="transmembrane region" description="Helical" evidence="14">
    <location>
        <begin position="859"/>
        <end position="885"/>
    </location>
</feature>
<sequence length="2354" mass="268537">MAESHTRCGDVLISINPFKELPIYGEEVHQQYRPSEQVLGVEPEAHIYWTAQLATSRRAAQKTDQVVVVTGESGAGKTEATKLMIKHILYLSEHRLETLPDNINKVNPLIELFGNAKTILNVNSSRFAKHLEMKFSAKGSVTGALIRDYILEKSRVVTPASGESNFHVFYTFLDEVFSSPDLQEQFFMTGMNQFTDFRIVPKSSWFHNSSRMQSHDVVAVFKELGLEPEEVDSIRAVLAAILHLTNIKFIEAEGSTDAVEVENEDTMNKAASLLCIAPETLAKVLLTTKKTFSGEEIETVKNMAAAEEGRDALAKALYERLFGWLIRRINMALSSDSQKSQELGASIGFLDICGFEDLNNNCLEQLCINLANEHLQQFMNNRIFHQERSLYSSEGVHIDIKDVPSNEAILKMFNEPPAGILNLINEDTRVGMSSDKKLVLKLTQRHGSNTAFMSYKNDSPRFGIKHFAVPVWYNAEQFLEKNRDMISVDIKRSLVSSTNVFVSDLFQVKKSSTGTISKTPFEYRMSQKQDFLYTRPNLNTKLSSSIVRDLRQSLKHRFGDHVPKDKFADKEGLATHNTVLDYFKASMGELLGLMKQANPLFVKCIKPNDEQKPDQFAKKKVRQQLDYNGIAEIARIRKVWFPVRVTREQFLKSYCELAPASKDERDKKTALKIIFSQLAIPDSEFMIGHTQVFLKEPALAMLEQKKEQARQEQARKEKEKEKKREMEEKRKEEERKKKDEEKKKNASKLRNTDTGLAPNVTPFGMEVVPELPTPDSSTRDDWRKTPGATPSASPDSTPTTSADNSTTATPQSSQKNTDDGDTTHTPNETGYFWDIFRIVAREKPSTDIHHMRAMKIIKFIAYVLILLFVLVFAVIQKVSLMLLVSGSNKQFANSPVEVKKGNANYLLLTVAACIPYALTFLSCVGKALFGNYRKPSFGTWLWVFIMESAHSFGLSLFLFRILTSASTAHGLLLMSLVGLLPAFFKAVASENVTGSGRRNPTSTSRYISIVVDVVICLTLPVTVWIYDFVKSGTQWITDSDSKMFSGYTGLTIAGAFFFMGCGHWENFVDGRFIVRLKDQNIFKNFILKRRYDLERGRFILMLVVSLWKIAVTIGLGYIFRDVGYLDYREAFDALRPTQLEWTAISPIIALTLCAFACYYFAYIACKLWMQKVSFAYPLSMATPCAFLVFYINSQHRFLGAVSKLESNWPEISTQWKTLVVSAVWWLALLVLTRHVWFPRQSRLAKFEQMFMNPLYCGIMTTEALLLNRRRHTLTVLKRRDKTTDKVYFRLATSEQKDKGHGSIGNEDCYSEIGDMSAAKSIDPYSTVPNQKKEDVPMIYACATMWHENRREMIALLRSLHRLDHEQWMRRQAQELAGVRDPDFFNYEAHIFFDDAMTIDDNDEAIPNDFVKLLVEVMEEAVSSVHRRTMEVMAPIKIPTPYGGQLLWVMPGGNLLFVHMKDKAKIRHRKRWSQVMYMYYLLGYRLTRQCEEMIVAALRDGQVDDRNGWRLDRDEIVGSQIFEILDESVTRMVIAQHLCHGAGRDTDFSPGSVHILLDRMKKNPKVGAACGRIHPIGSGPMVWYQMFEYAIGHWMQKATEHVLGCVLCSPGCFSMFRGSALMDDNVMRKYTILPTEPGHYLQYDQGEDRWLCTLLLQQGYRVDYAAAADAWTYAPEGFNEFFNQRRRWMPSTLANVMDLLADYSNTVAVNSNISLLYIVYQVALMIATLIGPGTVLMMIAGAIDVVFSVGLVWSYVIAIIPAAIFTAVCMKGSTNVQLYLAGILSTFYAFVMMIVFVGVIITAVRESIFHPSVIVITILIIIFIFAGLCHPLEMYCLPPGAMYLLCIPSGYLLLVIYSLCNLHVVSWGTREVAKKKTKLEQAEEAKAAEERAKAAQKKKGFFSRFFFSSYLTELRELLQSVTSNISRPGRAKEDDRSIQLLEEINENLKKLNRDKEKDILPQSLPTPKISEEEPKIQRDELVNPRWIEDEGIGKGLEMKLLEEEQKFWIDFIEKYLKPLDADKEKEEDMKKSLKELRNSVCFAMIMLNLLWMAINFMFQYTAPVVLKFRIGGQDVKVDILGLSFMIFLLAILFLQIIGMFFHRWGTLLHLLAFTDIELLPCCKKKMTMQEGKEKDFKKIYEFCQEMYKEPLPDYVEDNASSKPDLAKSIKEYISQTMSTSVRMQDSSRSELRSPGLATSRAVNLYLRATRRVDDSDLEAQDFVTRFRKTVRNSRPQSSYVPEDYPDDDLPNGNIGRPPLPPRQDTLGGPHLRRRYGNNLRYTVKDAIERVRRETGVSVKPDRQDLNMNRPLSLGATRSTLQPVGMMARSFSRRMQLFEQYREGPGRGFETDIDIV</sequence>
<feature type="compositionally biased region" description="Low complexity" evidence="13">
    <location>
        <begin position="785"/>
        <end position="810"/>
    </location>
</feature>
<feature type="coiled-coil region" evidence="12">
    <location>
        <begin position="1871"/>
        <end position="1898"/>
    </location>
</feature>
<evidence type="ECO:0000256" key="10">
    <source>
        <dbReference type="ARBA" id="ARBA00023175"/>
    </source>
</evidence>
<dbReference type="GO" id="GO:0016459">
    <property type="term" value="C:myosin complex"/>
    <property type="evidence" value="ECO:0007669"/>
    <property type="project" value="UniProtKB-KW"/>
</dbReference>
<feature type="transmembrane region" description="Helical" evidence="14">
    <location>
        <begin position="1714"/>
        <end position="1737"/>
    </location>
</feature>
<feature type="domain" description="Myosin motor" evidence="15">
    <location>
        <begin position="1"/>
        <end position="707"/>
    </location>
</feature>
<evidence type="ECO:0000256" key="14">
    <source>
        <dbReference type="SAM" id="Phobius"/>
    </source>
</evidence>
<feature type="transmembrane region" description="Helical" evidence="14">
    <location>
        <begin position="1009"/>
        <end position="1026"/>
    </location>
</feature>
<dbReference type="InterPro" id="IPR036961">
    <property type="entry name" value="Kinesin_motor_dom_sf"/>
</dbReference>
<feature type="transmembrane region" description="Helical" evidence="14">
    <location>
        <begin position="1744"/>
        <end position="1765"/>
    </location>
</feature>
<keyword evidence="6 11" id="KW-0067">ATP-binding</keyword>
<dbReference type="Pfam" id="PF03142">
    <property type="entry name" value="Chitin_synth_2"/>
    <property type="match status" value="1"/>
</dbReference>
<evidence type="ECO:0000256" key="7">
    <source>
        <dbReference type="ARBA" id="ARBA00022989"/>
    </source>
</evidence>
<dbReference type="InterPro" id="IPR029044">
    <property type="entry name" value="Nucleotide-diphossugar_trans"/>
</dbReference>
<dbReference type="PANTHER" id="PTHR22914">
    <property type="entry name" value="CHITIN SYNTHASE"/>
    <property type="match status" value="1"/>
</dbReference>
<evidence type="ECO:0000259" key="15">
    <source>
        <dbReference type="PROSITE" id="PS51456"/>
    </source>
</evidence>
<dbReference type="OrthoDB" id="370884at2759"/>
<evidence type="ECO:0000256" key="13">
    <source>
        <dbReference type="SAM" id="MobiDB-lite"/>
    </source>
</evidence>
<feature type="region of interest" description="Actin-binding" evidence="11">
    <location>
        <begin position="587"/>
        <end position="609"/>
    </location>
</feature>
<keyword evidence="4 14" id="KW-0812">Transmembrane</keyword>
<feature type="transmembrane region" description="Helical" evidence="14">
    <location>
        <begin position="941"/>
        <end position="962"/>
    </location>
</feature>
<feature type="transmembrane region" description="Helical" evidence="14">
    <location>
        <begin position="1098"/>
        <end position="1119"/>
    </location>
</feature>
<dbReference type="EMBL" id="PZQS01000002">
    <property type="protein sequence ID" value="PVD37250.1"/>
    <property type="molecule type" value="Genomic_DNA"/>
</dbReference>
<dbReference type="GO" id="GO:0006031">
    <property type="term" value="P:chitin biosynthetic process"/>
    <property type="evidence" value="ECO:0007669"/>
    <property type="project" value="TreeGrafter"/>
</dbReference>
<evidence type="ECO:0000256" key="2">
    <source>
        <dbReference type="ARBA" id="ARBA00012543"/>
    </source>
</evidence>
<evidence type="ECO:0000313" key="16">
    <source>
        <dbReference type="EMBL" id="PVD37250.1"/>
    </source>
</evidence>
<dbReference type="GO" id="GO:0003774">
    <property type="term" value="F:cytoskeletal motor activity"/>
    <property type="evidence" value="ECO:0007669"/>
    <property type="project" value="UniProtKB-UniRule"/>
</dbReference>
<evidence type="ECO:0000256" key="8">
    <source>
        <dbReference type="ARBA" id="ARBA00023123"/>
    </source>
</evidence>
<reference evidence="16 17" key="1">
    <citation type="submission" date="2018-04" db="EMBL/GenBank/DDBJ databases">
        <title>The genome of golden apple snail Pomacea canaliculata provides insight into stress tolerance and invasive adaptation.</title>
        <authorList>
            <person name="Liu C."/>
            <person name="Liu B."/>
            <person name="Ren Y."/>
            <person name="Zhang Y."/>
            <person name="Wang H."/>
            <person name="Li S."/>
            <person name="Jiang F."/>
            <person name="Yin L."/>
            <person name="Zhang G."/>
            <person name="Qian W."/>
            <person name="Fan W."/>
        </authorList>
    </citation>
    <scope>NUCLEOTIDE SEQUENCE [LARGE SCALE GENOMIC DNA]</scope>
    <source>
        <strain evidence="16">SZHN2017</strain>
        <tissue evidence="16">Muscle</tissue>
    </source>
</reference>
<keyword evidence="3" id="KW-0328">Glycosyltransferase</keyword>
<dbReference type="GO" id="GO:0016020">
    <property type="term" value="C:membrane"/>
    <property type="evidence" value="ECO:0007669"/>
    <property type="project" value="UniProtKB-SubCell"/>
</dbReference>
<dbReference type="Gene3D" id="3.40.850.10">
    <property type="entry name" value="Kinesin motor domain"/>
    <property type="match status" value="1"/>
</dbReference>
<dbReference type="GO" id="GO:0003779">
    <property type="term" value="F:actin binding"/>
    <property type="evidence" value="ECO:0007669"/>
    <property type="project" value="UniProtKB-KW"/>
</dbReference>
<dbReference type="Gene3D" id="1.20.120.720">
    <property type="entry name" value="Myosin VI head, motor domain, U50 subdomain"/>
    <property type="match status" value="1"/>
</dbReference>
<accession>A0A2T7PV26</accession>
<feature type="transmembrane region" description="Helical" evidence="14">
    <location>
        <begin position="1046"/>
        <end position="1067"/>
    </location>
</feature>
<keyword evidence="7 14" id="KW-1133">Transmembrane helix</keyword>
<keyword evidence="3" id="KW-0808">Transferase</keyword>
<comment type="caution">
    <text evidence="16">The sequence shown here is derived from an EMBL/GenBank/DDBJ whole genome shotgun (WGS) entry which is preliminary data.</text>
</comment>